<sequence>MDSHPFDIVSRSVQIACKGTRCEYKHGDWAALMSHVDSYLRSPEFDSIYTQRGSRTLKSSSSDSQSDAEHRFFMSLARTCDQLEVASRGPLGLFLLDMTGAVLTGVIQQDRFSVILSGETKLIDEMESDTSGDMKKILTVAIDRAAAKEEDGMVADENEVINGPAHRCKTMRAELIAKKWSSIMDIFLKDIICTDPSRSPTFTEATNMFNGSFVCGLISSTLRHVVHQRLKIAKNLLAVIQLYEAGTARFDYHFFDFPILEDEFSGFISLYSLFNTQLSLRLSRDNAQASLCSWFMAGDGVDLVCETAQIGDPDENSNLPHFNEFLSSVVKASLQILSPKSTHALLARSLANHDRYLALMQLCNTYETYKSENLRPVVTFYKAIAFSGLGKPLKAMAAFNAAARGVTDCNEALLLALSSFEKKAEEINLGDYYVVALRYLNNHRHSEEVIEMARSAIALLPPGHKCTDPEVKRMALGELIKRMLHANDWQSIVDLNYGKLEDEVERTLLTSARAQEATIPHHLFKLVFSFYMKRNDFEGAARAQYEYAFVLRTQAEQTPELLRKRRDALAVASTLLDLLPENDRFMSFPSEVFDFSISIPFEYVLYLSCNYVNLNRQNSKLVGATSI</sequence>
<evidence type="ECO:0000313" key="3">
    <source>
        <dbReference type="Proteomes" id="UP000268014"/>
    </source>
</evidence>
<dbReference type="WBParaSite" id="HPLM_0000083801-mRNA-1">
    <property type="protein sequence ID" value="HPLM_0000083801-mRNA-1"/>
    <property type="gene ID" value="HPLM_0000083801"/>
</dbReference>
<dbReference type="STRING" id="6290.A0A0N4VU71"/>
<gene>
    <name evidence="2" type="ORF">HPLM_LOCUS841</name>
</gene>
<dbReference type="GO" id="GO:0005643">
    <property type="term" value="C:nuclear pore"/>
    <property type="evidence" value="ECO:0007669"/>
    <property type="project" value="UniProtKB-ARBA"/>
</dbReference>
<dbReference type="Pfam" id="PF23354">
    <property type="entry name" value="TPR_NUP160_120_M"/>
    <property type="match status" value="2"/>
</dbReference>
<evidence type="ECO:0000259" key="1">
    <source>
        <dbReference type="Pfam" id="PF23354"/>
    </source>
</evidence>
<protein>
    <submittedName>
        <fullName evidence="4">TPR_REGION domain-containing protein</fullName>
    </submittedName>
</protein>
<organism evidence="4">
    <name type="scientific">Haemonchus placei</name>
    <name type="common">Barber's pole worm</name>
    <dbReference type="NCBI Taxonomy" id="6290"/>
    <lineage>
        <taxon>Eukaryota</taxon>
        <taxon>Metazoa</taxon>
        <taxon>Ecdysozoa</taxon>
        <taxon>Nematoda</taxon>
        <taxon>Chromadorea</taxon>
        <taxon>Rhabditida</taxon>
        <taxon>Rhabditina</taxon>
        <taxon>Rhabditomorpha</taxon>
        <taxon>Strongyloidea</taxon>
        <taxon>Trichostrongylidae</taxon>
        <taxon>Haemonchus</taxon>
    </lineage>
</organism>
<reference evidence="2 3" key="2">
    <citation type="submission" date="2018-11" db="EMBL/GenBank/DDBJ databases">
        <authorList>
            <consortium name="Pathogen Informatics"/>
        </authorList>
    </citation>
    <scope>NUCLEOTIDE SEQUENCE [LARGE SCALE GENOMIC DNA]</scope>
    <source>
        <strain evidence="2 3">MHpl1</strain>
    </source>
</reference>
<feature type="domain" description="NUP160 middle TPR" evidence="1">
    <location>
        <begin position="467"/>
        <end position="578"/>
    </location>
</feature>
<dbReference type="GO" id="GO:0017056">
    <property type="term" value="F:structural constituent of nuclear pore"/>
    <property type="evidence" value="ECO:0007669"/>
    <property type="project" value="TreeGrafter"/>
</dbReference>
<keyword evidence="3" id="KW-1185">Reference proteome</keyword>
<name>A0A0N4VU71_HAEPC</name>
<dbReference type="PANTHER" id="PTHR21286:SF0">
    <property type="entry name" value="NUCLEAR PORE COMPLEX PROTEIN NUP160"/>
    <property type="match status" value="1"/>
</dbReference>
<dbReference type="Pfam" id="PF23386">
    <property type="entry name" value="NPP-6_helical"/>
    <property type="match status" value="1"/>
</dbReference>
<feature type="domain" description="NUP160 middle TPR" evidence="1">
    <location>
        <begin position="339"/>
        <end position="460"/>
    </location>
</feature>
<evidence type="ECO:0000313" key="2">
    <source>
        <dbReference type="EMBL" id="VDO06603.1"/>
    </source>
</evidence>
<dbReference type="Proteomes" id="UP000268014">
    <property type="component" value="Unassembled WGS sequence"/>
</dbReference>
<dbReference type="EMBL" id="UZAF01000817">
    <property type="protein sequence ID" value="VDO06603.1"/>
    <property type="molecule type" value="Genomic_DNA"/>
</dbReference>
<evidence type="ECO:0000313" key="4">
    <source>
        <dbReference type="WBParaSite" id="HPLM_0000083801-mRNA-1"/>
    </source>
</evidence>
<dbReference type="PANTHER" id="PTHR21286">
    <property type="entry name" value="NUCLEAR PORE COMPLEX PROTEIN NUP160"/>
    <property type="match status" value="1"/>
</dbReference>
<reference evidence="4" key="1">
    <citation type="submission" date="2017-02" db="UniProtKB">
        <authorList>
            <consortium name="WormBaseParasite"/>
        </authorList>
    </citation>
    <scope>IDENTIFICATION</scope>
</reference>
<accession>A0A0N4VU71</accession>
<dbReference type="InterPro" id="IPR056535">
    <property type="entry name" value="TPR_NUP160_M"/>
</dbReference>
<proteinExistence type="predicted"/>
<dbReference type="AlphaFoldDB" id="A0A0N4VU71"/>
<dbReference type="OrthoDB" id="5792595at2759"/>
<dbReference type="InterPro" id="IPR021717">
    <property type="entry name" value="Nucleoporin_Nup160"/>
</dbReference>